<feature type="transmembrane region" description="Helical" evidence="8">
    <location>
        <begin position="78"/>
        <end position="97"/>
    </location>
</feature>
<dbReference type="InterPro" id="IPR011701">
    <property type="entry name" value="MFS"/>
</dbReference>
<organism evidence="10 11">
    <name type="scientific">Seonamhaeicola algicola</name>
    <dbReference type="NCBI Taxonomy" id="1719036"/>
    <lineage>
        <taxon>Bacteria</taxon>
        <taxon>Pseudomonadati</taxon>
        <taxon>Bacteroidota</taxon>
        <taxon>Flavobacteriia</taxon>
        <taxon>Flavobacteriales</taxon>
        <taxon>Flavobacteriaceae</taxon>
    </lineage>
</organism>
<comment type="subcellular location">
    <subcellularLocation>
        <location evidence="1">Cell membrane</location>
        <topology evidence="1">Multi-pass membrane protein</topology>
    </subcellularLocation>
</comment>
<dbReference type="GO" id="GO:1990961">
    <property type="term" value="P:xenobiotic detoxification by transmembrane export across the plasma membrane"/>
    <property type="evidence" value="ECO:0007669"/>
    <property type="project" value="InterPro"/>
</dbReference>
<evidence type="ECO:0000259" key="9">
    <source>
        <dbReference type="PROSITE" id="PS50850"/>
    </source>
</evidence>
<feature type="transmembrane region" description="Helical" evidence="8">
    <location>
        <begin position="370"/>
        <end position="392"/>
    </location>
</feature>
<feature type="transmembrane region" description="Helical" evidence="8">
    <location>
        <begin position="12"/>
        <end position="30"/>
    </location>
</feature>
<dbReference type="InterPro" id="IPR036259">
    <property type="entry name" value="MFS_trans_sf"/>
</dbReference>
<keyword evidence="11" id="KW-1185">Reference proteome</keyword>
<accession>A0A5C7AU47</accession>
<gene>
    <name evidence="10" type="ORF">FUA26_07170</name>
</gene>
<dbReference type="PANTHER" id="PTHR23502">
    <property type="entry name" value="MAJOR FACILITATOR SUPERFAMILY"/>
    <property type="match status" value="1"/>
</dbReference>
<dbReference type="PROSITE" id="PS50850">
    <property type="entry name" value="MFS"/>
    <property type="match status" value="1"/>
</dbReference>
<dbReference type="InterPro" id="IPR004812">
    <property type="entry name" value="Efflux_drug-R_Bcr/CmlA"/>
</dbReference>
<comment type="similarity">
    <text evidence="2">Belongs to the major facilitator superfamily. Bcr/CmlA family.</text>
</comment>
<evidence type="ECO:0000256" key="3">
    <source>
        <dbReference type="ARBA" id="ARBA00022448"/>
    </source>
</evidence>
<evidence type="ECO:0000313" key="11">
    <source>
        <dbReference type="Proteomes" id="UP000321790"/>
    </source>
</evidence>
<feature type="transmembrane region" description="Helical" evidence="8">
    <location>
        <begin position="166"/>
        <end position="183"/>
    </location>
</feature>
<dbReference type="CDD" id="cd17320">
    <property type="entry name" value="MFS_MdfA_MDR_like"/>
    <property type="match status" value="1"/>
</dbReference>
<feature type="transmembrane region" description="Helical" evidence="8">
    <location>
        <begin position="216"/>
        <end position="234"/>
    </location>
</feature>
<evidence type="ECO:0000256" key="1">
    <source>
        <dbReference type="ARBA" id="ARBA00004651"/>
    </source>
</evidence>
<evidence type="ECO:0000313" key="10">
    <source>
        <dbReference type="EMBL" id="TXE11837.1"/>
    </source>
</evidence>
<name>A0A5C7AU47_9FLAO</name>
<dbReference type="EMBL" id="VOSC01000019">
    <property type="protein sequence ID" value="TXE11837.1"/>
    <property type="molecule type" value="Genomic_DNA"/>
</dbReference>
<dbReference type="GO" id="GO:0005886">
    <property type="term" value="C:plasma membrane"/>
    <property type="evidence" value="ECO:0007669"/>
    <property type="project" value="UniProtKB-SubCell"/>
</dbReference>
<evidence type="ECO:0000256" key="2">
    <source>
        <dbReference type="ARBA" id="ARBA00006236"/>
    </source>
</evidence>
<dbReference type="Pfam" id="PF07690">
    <property type="entry name" value="MFS_1"/>
    <property type="match status" value="1"/>
</dbReference>
<keyword evidence="3" id="KW-0813">Transport</keyword>
<comment type="caution">
    <text evidence="10">The sequence shown here is derived from an EMBL/GenBank/DDBJ whole genome shotgun (WGS) entry which is preliminary data.</text>
</comment>
<dbReference type="RefSeq" id="WP_147133622.1">
    <property type="nucleotide sequence ID" value="NZ_VOSC01000019.1"/>
</dbReference>
<protein>
    <submittedName>
        <fullName evidence="10">Multidrug effflux MFS transporter</fullName>
    </submittedName>
</protein>
<dbReference type="PANTHER" id="PTHR23502:SF132">
    <property type="entry name" value="POLYAMINE TRANSPORTER 2-RELATED"/>
    <property type="match status" value="1"/>
</dbReference>
<dbReference type="NCBIfam" id="TIGR00710">
    <property type="entry name" value="efflux_Bcr_CflA"/>
    <property type="match status" value="1"/>
</dbReference>
<dbReference type="Proteomes" id="UP000321790">
    <property type="component" value="Unassembled WGS sequence"/>
</dbReference>
<keyword evidence="4" id="KW-1003">Cell membrane</keyword>
<evidence type="ECO:0000256" key="4">
    <source>
        <dbReference type="ARBA" id="ARBA00022475"/>
    </source>
</evidence>
<dbReference type="OrthoDB" id="9800416at2"/>
<feature type="transmembrane region" description="Helical" evidence="8">
    <location>
        <begin position="136"/>
        <end position="154"/>
    </location>
</feature>
<dbReference type="Gene3D" id="1.20.1720.10">
    <property type="entry name" value="Multidrug resistance protein D"/>
    <property type="match status" value="1"/>
</dbReference>
<feature type="domain" description="Major facilitator superfamily (MFS) profile" evidence="9">
    <location>
        <begin position="9"/>
        <end position="397"/>
    </location>
</feature>
<keyword evidence="5 8" id="KW-0812">Transmembrane</keyword>
<dbReference type="InterPro" id="IPR020846">
    <property type="entry name" value="MFS_dom"/>
</dbReference>
<sequence length="404" mass="44537">MQNNNSFKIEFVALMAALMSIVALSIDALLPGLPAVGAYLGVTNPNNNQLLITMIFLGLGFGQLIFGPLSDSFGRKPIVYFGFILFIIASYICVTTKSFEVMIIGRVLQGMGLSAQRTLSLAIIRDSYSGDYMAKIMSIVVMVFILVPVIAPALGQLILNYYDWKAIFYVNLFYGLIVIIWFWKRQPETLTKEKRIKFSSSLFIDGVKEFFKYKDAIAYTLASGFITGSFMVYLSTSQQIFEQQYNLADLFPYIFASLAISIGLATYLNSVFVVKFGMWKIAYIATIAYAVISLLYVIIFHAGNNPPISVLIGFFVLQFFSVGFLFGNLRALAMQPLGHIAGIGAAINGFVSTIMAVPIANYIGSYVSQSVLPLFIGFSLFGTLTLATFLYLKKTNKATTNSAA</sequence>
<dbReference type="AlphaFoldDB" id="A0A5C7AU47"/>
<keyword evidence="6 8" id="KW-1133">Transmembrane helix</keyword>
<evidence type="ECO:0000256" key="6">
    <source>
        <dbReference type="ARBA" id="ARBA00022989"/>
    </source>
</evidence>
<dbReference type="SUPFAM" id="SSF103473">
    <property type="entry name" value="MFS general substrate transporter"/>
    <property type="match status" value="1"/>
</dbReference>
<proteinExistence type="inferred from homology"/>
<evidence type="ECO:0000256" key="5">
    <source>
        <dbReference type="ARBA" id="ARBA00022692"/>
    </source>
</evidence>
<evidence type="ECO:0000256" key="7">
    <source>
        <dbReference type="ARBA" id="ARBA00023136"/>
    </source>
</evidence>
<feature type="transmembrane region" description="Helical" evidence="8">
    <location>
        <begin position="281"/>
        <end position="302"/>
    </location>
</feature>
<feature type="transmembrane region" description="Helical" evidence="8">
    <location>
        <begin position="341"/>
        <end position="364"/>
    </location>
</feature>
<feature type="transmembrane region" description="Helical" evidence="8">
    <location>
        <begin position="308"/>
        <end position="329"/>
    </location>
</feature>
<feature type="transmembrane region" description="Helical" evidence="8">
    <location>
        <begin position="50"/>
        <end position="66"/>
    </location>
</feature>
<dbReference type="GO" id="GO:0042910">
    <property type="term" value="F:xenobiotic transmembrane transporter activity"/>
    <property type="evidence" value="ECO:0007669"/>
    <property type="project" value="InterPro"/>
</dbReference>
<keyword evidence="7 8" id="KW-0472">Membrane</keyword>
<feature type="transmembrane region" description="Helical" evidence="8">
    <location>
        <begin position="254"/>
        <end position="274"/>
    </location>
</feature>
<evidence type="ECO:0000256" key="8">
    <source>
        <dbReference type="SAM" id="Phobius"/>
    </source>
</evidence>
<reference evidence="11" key="1">
    <citation type="submission" date="2019-08" db="EMBL/GenBank/DDBJ databases">
        <title>Seonamhaeicola sediminis sp. nov., isolated from marine sediment.</title>
        <authorList>
            <person name="Cao W.R."/>
        </authorList>
    </citation>
    <scope>NUCLEOTIDE SEQUENCE [LARGE SCALE GENOMIC DNA]</scope>
    <source>
        <strain evidence="11">Gy8</strain>
    </source>
</reference>